<dbReference type="AlphaFoldDB" id="A0ABD6EFB7"/>
<dbReference type="SMART" id="SM00005">
    <property type="entry name" value="DEATH"/>
    <property type="match status" value="1"/>
</dbReference>
<keyword evidence="4" id="KW-1133">Transmembrane helix</keyword>
<dbReference type="Pfam" id="PF00791">
    <property type="entry name" value="ZU5"/>
    <property type="match status" value="1"/>
</dbReference>
<evidence type="ECO:0000256" key="4">
    <source>
        <dbReference type="ARBA" id="ARBA00022989"/>
    </source>
</evidence>
<dbReference type="GO" id="GO:0016020">
    <property type="term" value="C:membrane"/>
    <property type="evidence" value="ECO:0007669"/>
    <property type="project" value="UniProtKB-SubCell"/>
</dbReference>
<dbReference type="Gene3D" id="1.10.533.10">
    <property type="entry name" value="Death Domain, Fas"/>
    <property type="match status" value="1"/>
</dbReference>
<dbReference type="InterPro" id="IPR033772">
    <property type="entry name" value="UPA"/>
</dbReference>
<gene>
    <name evidence="7" type="ORF">AB6A40_005392</name>
</gene>
<comment type="subcellular location">
    <subcellularLocation>
        <location evidence="1">Membrane</location>
        <topology evidence="1">Single-pass membrane protein</topology>
    </subcellularLocation>
</comment>
<dbReference type="InterPro" id="IPR000488">
    <property type="entry name" value="Death_dom"/>
</dbReference>
<accession>A0ABD6EFB7</accession>
<dbReference type="Proteomes" id="UP001608902">
    <property type="component" value="Unassembled WGS sequence"/>
</dbReference>
<reference evidence="7 8" key="1">
    <citation type="submission" date="2024-08" db="EMBL/GenBank/DDBJ databases">
        <title>Gnathostoma spinigerum genome.</title>
        <authorList>
            <person name="Gonzalez-Bertolin B."/>
            <person name="Monzon S."/>
            <person name="Zaballos A."/>
            <person name="Jimenez P."/>
            <person name="Dekumyoy P."/>
            <person name="Varona S."/>
            <person name="Cuesta I."/>
            <person name="Sumanam S."/>
            <person name="Adisakwattana P."/>
            <person name="Gasser R.B."/>
            <person name="Hernandez-Gonzalez A."/>
            <person name="Young N.D."/>
            <person name="Perteguer M.J."/>
        </authorList>
    </citation>
    <scope>NUCLEOTIDE SEQUENCE [LARGE SCALE GENOMIC DNA]</scope>
    <source>
        <strain evidence="7">AL3</strain>
        <tissue evidence="7">Liver</tissue>
    </source>
</reference>
<dbReference type="PANTHER" id="PTHR12582">
    <property type="entry name" value="NETRIN RECEPTOR UNC5"/>
    <property type="match status" value="1"/>
</dbReference>
<name>A0ABD6EFB7_9BILA</name>
<evidence type="ECO:0000256" key="5">
    <source>
        <dbReference type="ARBA" id="ARBA00023136"/>
    </source>
</evidence>
<feature type="domain" description="ZU5" evidence="6">
    <location>
        <begin position="82"/>
        <end position="233"/>
    </location>
</feature>
<evidence type="ECO:0000256" key="2">
    <source>
        <dbReference type="ARBA" id="ARBA00009844"/>
    </source>
</evidence>
<dbReference type="PANTHER" id="PTHR12582:SF47">
    <property type="entry name" value="NETRIN RECEPTOR UNC-5"/>
    <property type="match status" value="1"/>
</dbReference>
<evidence type="ECO:0000259" key="6">
    <source>
        <dbReference type="PROSITE" id="PS51145"/>
    </source>
</evidence>
<evidence type="ECO:0000313" key="7">
    <source>
        <dbReference type="EMBL" id="MFH4978683.1"/>
    </source>
</evidence>
<protein>
    <recommendedName>
        <fullName evidence="6">ZU5 domain-containing protein</fullName>
    </recommendedName>
</protein>
<dbReference type="SUPFAM" id="SSF47986">
    <property type="entry name" value="DEATH domain"/>
    <property type="match status" value="1"/>
</dbReference>
<keyword evidence="8" id="KW-1185">Reference proteome</keyword>
<keyword evidence="5" id="KW-0472">Membrane</keyword>
<dbReference type="InterPro" id="IPR000906">
    <property type="entry name" value="ZU5_dom"/>
</dbReference>
<dbReference type="EMBL" id="JBGFUD010003400">
    <property type="protein sequence ID" value="MFH4978683.1"/>
    <property type="molecule type" value="Genomic_DNA"/>
</dbReference>
<comment type="caution">
    <text evidence="7">The sequence shown here is derived from an EMBL/GenBank/DDBJ whole genome shotgun (WGS) entry which is preliminary data.</text>
</comment>
<evidence type="ECO:0000256" key="3">
    <source>
        <dbReference type="ARBA" id="ARBA00022692"/>
    </source>
</evidence>
<proteinExistence type="inferred from homology"/>
<sequence length="493" mass="55037">MPSETFSRIIFSSVLQKDIFVNILGSRAALIAETSSNSSNGKTTLARSNSPASDDNYATLYDCVGSNSERYGSLDTRKLPNAVLPAYVDTRGGRLELRKSGVALTVPEGAFADERMVYIAVSNDPTDRPKLDVGDTFLSCTVMIGLYKSTNCDENETFLHRPLIVSFRHSANTFPSNNWLFMLYYKTDHSGCWQMVCEIGDEDINTPVYCHIDSTRCHIMTEQYGEMILVGRPKKTSLITAKRARLAVFGPSLHRVSEDLSLRVYCLPETGVAFDRVLRQEEGGGVLLAHAENFLLREKGALCFCLEDLCIGTTTRPAVQYLEVADSQHDWCSQSGVHCSFSVQISEDLLETLTGRIIVHQKGNADARQVLEFDMQHIPIYGDIEEYECSSAGFLLSSSTKWKLSQIFDVLMDSENDWRGLAKKLDLCRFIQYFATRPSVSPTSLVLDLWEAVKAGSQKAPFELLQIVRVMGRIDATAVLHEYLSKLNFTVSL</sequence>
<evidence type="ECO:0000256" key="1">
    <source>
        <dbReference type="ARBA" id="ARBA00004167"/>
    </source>
</evidence>
<dbReference type="InterPro" id="IPR011029">
    <property type="entry name" value="DEATH-like_dom_sf"/>
</dbReference>
<dbReference type="Pfam" id="PF00531">
    <property type="entry name" value="Death"/>
    <property type="match status" value="1"/>
</dbReference>
<keyword evidence="3" id="KW-0812">Transmembrane</keyword>
<dbReference type="SMART" id="SM00218">
    <property type="entry name" value="ZU5"/>
    <property type="match status" value="1"/>
</dbReference>
<dbReference type="PROSITE" id="PS51145">
    <property type="entry name" value="ZU5"/>
    <property type="match status" value="1"/>
</dbReference>
<organism evidence="7 8">
    <name type="scientific">Gnathostoma spinigerum</name>
    <dbReference type="NCBI Taxonomy" id="75299"/>
    <lineage>
        <taxon>Eukaryota</taxon>
        <taxon>Metazoa</taxon>
        <taxon>Ecdysozoa</taxon>
        <taxon>Nematoda</taxon>
        <taxon>Chromadorea</taxon>
        <taxon>Rhabditida</taxon>
        <taxon>Spirurina</taxon>
        <taxon>Gnathostomatomorpha</taxon>
        <taxon>Gnathostomatoidea</taxon>
        <taxon>Gnathostomatidae</taxon>
        <taxon>Gnathostoma</taxon>
    </lineage>
</organism>
<evidence type="ECO:0000313" key="8">
    <source>
        <dbReference type="Proteomes" id="UP001608902"/>
    </source>
</evidence>
<dbReference type="InterPro" id="IPR037936">
    <property type="entry name" value="UNC5A-D"/>
</dbReference>
<comment type="similarity">
    <text evidence="2">Belongs to the unc-5 family.</text>
</comment>
<dbReference type="Gene3D" id="2.60.220.30">
    <property type="match status" value="1"/>
</dbReference>
<dbReference type="Pfam" id="PF17217">
    <property type="entry name" value="UPA"/>
    <property type="match status" value="1"/>
</dbReference>